<dbReference type="InterPro" id="IPR036397">
    <property type="entry name" value="RNaseH_sf"/>
</dbReference>
<evidence type="ECO:0000256" key="4">
    <source>
        <dbReference type="ARBA" id="ARBA00022722"/>
    </source>
</evidence>
<dbReference type="GO" id="GO:0003676">
    <property type="term" value="F:nucleic acid binding"/>
    <property type="evidence" value="ECO:0007669"/>
    <property type="project" value="InterPro"/>
</dbReference>
<dbReference type="Pfam" id="PF17921">
    <property type="entry name" value="Integrase_H2C2"/>
    <property type="match status" value="1"/>
</dbReference>
<dbReference type="GO" id="GO:0042575">
    <property type="term" value="C:DNA polymerase complex"/>
    <property type="evidence" value="ECO:0007669"/>
    <property type="project" value="UniProtKB-ARBA"/>
</dbReference>
<keyword evidence="4" id="KW-0540">Nuclease</keyword>
<dbReference type="Proteomes" id="UP000663880">
    <property type="component" value="Unassembled WGS sequence"/>
</dbReference>
<dbReference type="PROSITE" id="PS50994">
    <property type="entry name" value="INTEGRASE"/>
    <property type="match status" value="1"/>
</dbReference>
<gene>
    <name evidence="9" type="ORF">PMACD_LOCUS9701</name>
</gene>
<dbReference type="Gene3D" id="3.10.20.370">
    <property type="match status" value="1"/>
</dbReference>
<dbReference type="InterPro" id="IPR041373">
    <property type="entry name" value="RT_RNaseH"/>
</dbReference>
<evidence type="ECO:0000256" key="3">
    <source>
        <dbReference type="ARBA" id="ARBA00022695"/>
    </source>
</evidence>
<dbReference type="Pfam" id="PF17917">
    <property type="entry name" value="RT_RNaseH"/>
    <property type="match status" value="1"/>
</dbReference>
<dbReference type="Gene3D" id="1.10.340.70">
    <property type="match status" value="1"/>
</dbReference>
<protein>
    <recommendedName>
        <fullName evidence="1">RNA-directed DNA polymerase</fullName>
        <ecNumber evidence="1">2.7.7.49</ecNumber>
    </recommendedName>
</protein>
<evidence type="ECO:0000256" key="7">
    <source>
        <dbReference type="ARBA" id="ARBA00022918"/>
    </source>
</evidence>
<dbReference type="EC" id="2.7.7.49" evidence="1"/>
<accession>A0A821U0S6</accession>
<dbReference type="Gene3D" id="3.30.420.10">
    <property type="entry name" value="Ribonuclease H-like superfamily/Ribonuclease H"/>
    <property type="match status" value="1"/>
</dbReference>
<evidence type="ECO:0000256" key="2">
    <source>
        <dbReference type="ARBA" id="ARBA00022679"/>
    </source>
</evidence>
<dbReference type="InterPro" id="IPR001584">
    <property type="entry name" value="Integrase_cat-core"/>
</dbReference>
<keyword evidence="2" id="KW-0808">Transferase</keyword>
<keyword evidence="3" id="KW-0548">Nucleotidyltransferase</keyword>
<dbReference type="GO" id="GO:0003964">
    <property type="term" value="F:RNA-directed DNA polymerase activity"/>
    <property type="evidence" value="ECO:0007669"/>
    <property type="project" value="UniProtKB-KW"/>
</dbReference>
<evidence type="ECO:0000256" key="1">
    <source>
        <dbReference type="ARBA" id="ARBA00012493"/>
    </source>
</evidence>
<evidence type="ECO:0000259" key="8">
    <source>
        <dbReference type="PROSITE" id="PS50994"/>
    </source>
</evidence>
<dbReference type="EMBL" id="CAJOBZ010000027">
    <property type="protein sequence ID" value="CAF4882062.1"/>
    <property type="molecule type" value="Genomic_DNA"/>
</dbReference>
<dbReference type="Pfam" id="PF00665">
    <property type="entry name" value="rve"/>
    <property type="match status" value="1"/>
</dbReference>
<dbReference type="InterPro" id="IPR012337">
    <property type="entry name" value="RNaseH-like_sf"/>
</dbReference>
<sequence>MFRTNLLNIYDPDLPIKIYTDASIKGVGAVLKQEDKNGDNRPVAYFSKKLNEVQKKKKAIYLECLAIKEAVKYWQHWLMGKEFMVYSDHKPLENMNIKSRTDEELGDLTYYLSQYNFKIKYNPGKSNQEADCLSRNPVLEPYDNNDDFLKVVNIINLEDIKNDQNINLDIEKEKLIFENEIYHKKNSKSKKIILSEELSKTLIKDVHDTYCHIGRTQMISKITPFYTAKNIIANIKKNCDECEICIKNKSRRKSKYGLMSHLGPPTRPFEIISIDTIGGFGGSRSTKKYLHLLVDHFTRYAYILTSRNQSSSDFIKLIKNVTQSYNIDMVLTDQYPGINSKEFKEFLINENIRMVFTAVDSPFSNGLNERLNQTLVNKIRCKINESDKKIAWTTIAQKCVEKYNETEHTVTKFAPKYLLEGENVNILPCEL</sequence>
<evidence type="ECO:0000256" key="5">
    <source>
        <dbReference type="ARBA" id="ARBA00022759"/>
    </source>
</evidence>
<keyword evidence="5" id="KW-0255">Endonuclease</keyword>
<feature type="domain" description="Integrase catalytic" evidence="8">
    <location>
        <begin position="264"/>
        <end position="423"/>
    </location>
</feature>
<dbReference type="InterPro" id="IPR041588">
    <property type="entry name" value="Integrase_H2C2"/>
</dbReference>
<keyword evidence="6" id="KW-0378">Hydrolase</keyword>
<evidence type="ECO:0000313" key="9">
    <source>
        <dbReference type="EMBL" id="CAF4882062.1"/>
    </source>
</evidence>
<keyword evidence="10" id="KW-1185">Reference proteome</keyword>
<dbReference type="CDD" id="cd09274">
    <property type="entry name" value="RNase_HI_RT_Ty3"/>
    <property type="match status" value="1"/>
</dbReference>
<organism evidence="9 10">
    <name type="scientific">Pieris macdunnoughi</name>
    <dbReference type="NCBI Taxonomy" id="345717"/>
    <lineage>
        <taxon>Eukaryota</taxon>
        <taxon>Metazoa</taxon>
        <taxon>Ecdysozoa</taxon>
        <taxon>Arthropoda</taxon>
        <taxon>Hexapoda</taxon>
        <taxon>Insecta</taxon>
        <taxon>Pterygota</taxon>
        <taxon>Neoptera</taxon>
        <taxon>Endopterygota</taxon>
        <taxon>Lepidoptera</taxon>
        <taxon>Glossata</taxon>
        <taxon>Ditrysia</taxon>
        <taxon>Papilionoidea</taxon>
        <taxon>Pieridae</taxon>
        <taxon>Pierinae</taxon>
        <taxon>Pieris</taxon>
    </lineage>
</organism>
<dbReference type="OrthoDB" id="8022549at2759"/>
<comment type="caution">
    <text evidence="9">The sequence shown here is derived from an EMBL/GenBank/DDBJ whole genome shotgun (WGS) entry which is preliminary data.</text>
</comment>
<dbReference type="AlphaFoldDB" id="A0A821U0S6"/>
<reference evidence="9" key="1">
    <citation type="submission" date="2021-02" db="EMBL/GenBank/DDBJ databases">
        <authorList>
            <person name="Steward A R."/>
        </authorList>
    </citation>
    <scope>NUCLEOTIDE SEQUENCE</scope>
</reference>
<dbReference type="GO" id="GO:0016787">
    <property type="term" value="F:hydrolase activity"/>
    <property type="evidence" value="ECO:0007669"/>
    <property type="project" value="UniProtKB-KW"/>
</dbReference>
<dbReference type="GO" id="GO:0015074">
    <property type="term" value="P:DNA integration"/>
    <property type="evidence" value="ECO:0007669"/>
    <property type="project" value="InterPro"/>
</dbReference>
<dbReference type="PANTHER" id="PTHR37984:SF5">
    <property type="entry name" value="PROTEIN NYNRIN-LIKE"/>
    <property type="match status" value="1"/>
</dbReference>
<dbReference type="InterPro" id="IPR043502">
    <property type="entry name" value="DNA/RNA_pol_sf"/>
</dbReference>
<keyword evidence="7" id="KW-0695">RNA-directed DNA polymerase</keyword>
<evidence type="ECO:0000313" key="10">
    <source>
        <dbReference type="Proteomes" id="UP000663880"/>
    </source>
</evidence>
<dbReference type="SUPFAM" id="SSF56672">
    <property type="entry name" value="DNA/RNA polymerases"/>
    <property type="match status" value="1"/>
</dbReference>
<evidence type="ECO:0000256" key="6">
    <source>
        <dbReference type="ARBA" id="ARBA00022801"/>
    </source>
</evidence>
<dbReference type="FunFam" id="3.10.20.370:FF:000001">
    <property type="entry name" value="Retrovirus-related Pol polyprotein from transposon 17.6-like protein"/>
    <property type="match status" value="1"/>
</dbReference>
<proteinExistence type="predicted"/>
<dbReference type="GO" id="GO:0004519">
    <property type="term" value="F:endonuclease activity"/>
    <property type="evidence" value="ECO:0007669"/>
    <property type="project" value="UniProtKB-KW"/>
</dbReference>
<dbReference type="PANTHER" id="PTHR37984">
    <property type="entry name" value="PROTEIN CBG26694"/>
    <property type="match status" value="1"/>
</dbReference>
<dbReference type="InterPro" id="IPR050951">
    <property type="entry name" value="Retrovirus_Pol_polyprotein"/>
</dbReference>
<dbReference type="SUPFAM" id="SSF53098">
    <property type="entry name" value="Ribonuclease H-like"/>
    <property type="match status" value="1"/>
</dbReference>
<name>A0A821U0S6_9NEOP</name>